<evidence type="ECO:0000256" key="6">
    <source>
        <dbReference type="ARBA" id="ARBA00023242"/>
    </source>
</evidence>
<dbReference type="SUPFAM" id="SSF51197">
    <property type="entry name" value="Clavaminate synthase-like"/>
    <property type="match status" value="1"/>
</dbReference>
<evidence type="ECO:0000259" key="7">
    <source>
        <dbReference type="PROSITE" id="PS51184"/>
    </source>
</evidence>
<name>A0A5N4A4P2_PHOPY</name>
<dbReference type="OrthoDB" id="47172at2759"/>
<evidence type="ECO:0000256" key="3">
    <source>
        <dbReference type="ARBA" id="ARBA00022723"/>
    </source>
</evidence>
<comment type="cofactor">
    <cofactor evidence="1">
        <name>Fe(2+)</name>
        <dbReference type="ChEBI" id="CHEBI:29033"/>
    </cofactor>
</comment>
<dbReference type="SMART" id="SM00558">
    <property type="entry name" value="JmjC"/>
    <property type="match status" value="1"/>
</dbReference>
<dbReference type="GO" id="GO:0051864">
    <property type="term" value="F:histone H3K36 demethylase activity"/>
    <property type="evidence" value="ECO:0007669"/>
    <property type="project" value="TreeGrafter"/>
</dbReference>
<evidence type="ECO:0000256" key="4">
    <source>
        <dbReference type="ARBA" id="ARBA00023002"/>
    </source>
</evidence>
<keyword evidence="4" id="KW-0560">Oxidoreductase</keyword>
<evidence type="ECO:0000313" key="8">
    <source>
        <dbReference type="EMBL" id="KAB0792258.1"/>
    </source>
</evidence>
<keyword evidence="9" id="KW-1185">Reference proteome</keyword>
<keyword evidence="3" id="KW-0479">Metal-binding</keyword>
<dbReference type="PROSITE" id="PS51184">
    <property type="entry name" value="JMJC"/>
    <property type="match status" value="1"/>
</dbReference>
<dbReference type="Proteomes" id="UP000327044">
    <property type="component" value="Unassembled WGS sequence"/>
</dbReference>
<organism evidence="8 9">
    <name type="scientific">Photinus pyralis</name>
    <name type="common">Common eastern firefly</name>
    <name type="synonym">Lampyris pyralis</name>
    <dbReference type="NCBI Taxonomy" id="7054"/>
    <lineage>
        <taxon>Eukaryota</taxon>
        <taxon>Metazoa</taxon>
        <taxon>Ecdysozoa</taxon>
        <taxon>Arthropoda</taxon>
        <taxon>Hexapoda</taxon>
        <taxon>Insecta</taxon>
        <taxon>Pterygota</taxon>
        <taxon>Neoptera</taxon>
        <taxon>Endopterygota</taxon>
        <taxon>Coleoptera</taxon>
        <taxon>Polyphaga</taxon>
        <taxon>Elateriformia</taxon>
        <taxon>Elateroidea</taxon>
        <taxon>Lampyridae</taxon>
        <taxon>Lampyrinae</taxon>
        <taxon>Photinus</taxon>
    </lineage>
</organism>
<dbReference type="FunCoup" id="A0A5N4A4P2">
    <property type="interactions" value="628"/>
</dbReference>
<keyword evidence="5" id="KW-0408">Iron</keyword>
<comment type="subcellular location">
    <subcellularLocation>
        <location evidence="2">Nucleus</location>
    </subcellularLocation>
</comment>
<comment type="caution">
    <text evidence="8">The sequence shown here is derived from an EMBL/GenBank/DDBJ whole genome shotgun (WGS) entry which is preliminary data.</text>
</comment>
<dbReference type="InParanoid" id="A0A5N4A4P2"/>
<dbReference type="InterPro" id="IPR003347">
    <property type="entry name" value="JmjC_dom"/>
</dbReference>
<evidence type="ECO:0000256" key="1">
    <source>
        <dbReference type="ARBA" id="ARBA00001954"/>
    </source>
</evidence>
<dbReference type="GO" id="GO:0046872">
    <property type="term" value="F:metal ion binding"/>
    <property type="evidence" value="ECO:0007669"/>
    <property type="project" value="UniProtKB-KW"/>
</dbReference>
<protein>
    <recommendedName>
        <fullName evidence="7">JmjC domain-containing protein</fullName>
    </recommendedName>
</protein>
<evidence type="ECO:0000313" key="9">
    <source>
        <dbReference type="Proteomes" id="UP000327044"/>
    </source>
</evidence>
<dbReference type="PANTHER" id="PTHR12461">
    <property type="entry name" value="HYPOXIA-INDUCIBLE FACTOR 1 ALPHA INHIBITOR-RELATED"/>
    <property type="match status" value="1"/>
</dbReference>
<dbReference type="AlphaFoldDB" id="A0A5N4A4P2"/>
<proteinExistence type="predicted"/>
<evidence type="ECO:0000256" key="5">
    <source>
        <dbReference type="ARBA" id="ARBA00023004"/>
    </source>
</evidence>
<dbReference type="EMBL" id="VVIM01000010">
    <property type="protein sequence ID" value="KAB0792258.1"/>
    <property type="molecule type" value="Genomic_DNA"/>
</dbReference>
<keyword evidence="6" id="KW-0539">Nucleus</keyword>
<sequence>MDLKSKLIALIQNGSEIEKCMNDLNLHLRETFQECHDYCFKSGQVYEDVLLLKIDSILDYLHDELNTGHWSEVPVTTRQTFTCVSFIKALVIVSSGADESVRNALKCVDLGLLLGAPLSENCGLMTQAAALFSESMSKPSSVRVLSKRKLPSNLGRVHGKEVPVLHCPSIEHFNENHFKPCYPAVLKDCISHWPAVTKWPDVNYLLELAGSRTVPIEIGSHYADENWTQKLMSLREFIYDHYLDSSSLGYLAQHNLFDQIPELREDIRVPDYCALAREEGVDPDVNAWLGPEGTVSPLHFDPKDNLLTQVYGTKEVVLFAPCDSERLYPHEGSLLFNTAQVDPYAPDLDKFPKYRGAGAYKCMLEAGDMLYIPLRWWHHVSALEKSFSVSFWWS</sequence>
<reference evidence="8 9" key="1">
    <citation type="journal article" date="2018" name="Elife">
        <title>Firefly genomes illuminate parallel origins of bioluminescence in beetles.</title>
        <authorList>
            <person name="Fallon T.R."/>
            <person name="Lower S.E."/>
            <person name="Chang C.H."/>
            <person name="Bessho-Uehara M."/>
            <person name="Martin G.J."/>
            <person name="Bewick A.J."/>
            <person name="Behringer M."/>
            <person name="Debat H.J."/>
            <person name="Wong I."/>
            <person name="Day J.C."/>
            <person name="Suvorov A."/>
            <person name="Silva C.J."/>
            <person name="Stanger-Hall K.F."/>
            <person name="Hall D.W."/>
            <person name="Schmitz R.J."/>
            <person name="Nelson D.R."/>
            <person name="Lewis S.M."/>
            <person name="Shigenobu S."/>
            <person name="Bybee S.M."/>
            <person name="Larracuente A.M."/>
            <person name="Oba Y."/>
            <person name="Weng J.K."/>
        </authorList>
    </citation>
    <scope>NUCLEOTIDE SEQUENCE [LARGE SCALE GENOMIC DNA]</scope>
    <source>
        <strain evidence="8">1611_PpyrPB1</strain>
        <tissue evidence="8">Whole body</tissue>
    </source>
</reference>
<dbReference type="Pfam" id="PF13621">
    <property type="entry name" value="Cupin_8"/>
    <property type="match status" value="1"/>
</dbReference>
<dbReference type="Gene3D" id="2.60.120.650">
    <property type="entry name" value="Cupin"/>
    <property type="match status" value="1"/>
</dbReference>
<dbReference type="InterPro" id="IPR041667">
    <property type="entry name" value="Cupin_8"/>
</dbReference>
<feature type="domain" description="JmjC" evidence="7">
    <location>
        <begin position="258"/>
        <end position="394"/>
    </location>
</feature>
<gene>
    <name evidence="8" type="ORF">PPYR_14217</name>
</gene>
<dbReference type="GO" id="GO:0005634">
    <property type="term" value="C:nucleus"/>
    <property type="evidence" value="ECO:0007669"/>
    <property type="project" value="UniProtKB-SubCell"/>
</dbReference>
<evidence type="ECO:0000256" key="2">
    <source>
        <dbReference type="ARBA" id="ARBA00004123"/>
    </source>
</evidence>
<dbReference type="PANTHER" id="PTHR12461:SF106">
    <property type="entry name" value="BIFUNCTIONAL PEPTIDASE AND ARGINYL-HYDROXYLASE JMJD5"/>
    <property type="match status" value="1"/>
</dbReference>
<accession>A0A5N4A4P2</accession>